<dbReference type="EMBL" id="OU893350">
    <property type="protein sequence ID" value="CAG9788117.1"/>
    <property type="molecule type" value="Genomic_DNA"/>
</dbReference>
<dbReference type="AlphaFoldDB" id="A0A9N9WD46"/>
<keyword evidence="2" id="KW-1185">Reference proteome</keyword>
<accession>A0A9N9WD46</accession>
<dbReference type="Proteomes" id="UP001153714">
    <property type="component" value="Chromosome 19"/>
</dbReference>
<sequence length="114" mass="13064">MCYEHLRQWVKDLHSARRPLLHSEEVPVPTYRSTREPSCEEITKVSSDSDIEEIASSEPKLFTQKELNDLIRDLGLSKESGGVLASRLKEKKLVGVRYESDVLSYKRAKLATIF</sequence>
<evidence type="ECO:0000313" key="1">
    <source>
        <dbReference type="EMBL" id="CAG9788117.1"/>
    </source>
</evidence>
<proteinExistence type="predicted"/>
<name>A0A9N9WD46_9NEOP</name>
<evidence type="ECO:0000313" key="2">
    <source>
        <dbReference type="Proteomes" id="UP001153714"/>
    </source>
</evidence>
<organism evidence="1 2">
    <name type="scientific">Diatraea saccharalis</name>
    <name type="common">sugarcane borer</name>
    <dbReference type="NCBI Taxonomy" id="40085"/>
    <lineage>
        <taxon>Eukaryota</taxon>
        <taxon>Metazoa</taxon>
        <taxon>Ecdysozoa</taxon>
        <taxon>Arthropoda</taxon>
        <taxon>Hexapoda</taxon>
        <taxon>Insecta</taxon>
        <taxon>Pterygota</taxon>
        <taxon>Neoptera</taxon>
        <taxon>Endopterygota</taxon>
        <taxon>Lepidoptera</taxon>
        <taxon>Glossata</taxon>
        <taxon>Ditrysia</taxon>
        <taxon>Pyraloidea</taxon>
        <taxon>Crambidae</taxon>
        <taxon>Crambinae</taxon>
        <taxon>Diatraea</taxon>
    </lineage>
</organism>
<protein>
    <submittedName>
        <fullName evidence="1">Uncharacterized protein</fullName>
    </submittedName>
</protein>
<gene>
    <name evidence="1" type="ORF">DIATSA_LOCUS5952</name>
</gene>
<dbReference type="OrthoDB" id="8063408at2759"/>
<reference evidence="1" key="2">
    <citation type="submission" date="2022-10" db="EMBL/GenBank/DDBJ databases">
        <authorList>
            <consortium name="ENA_rothamsted_submissions"/>
            <consortium name="culmorum"/>
            <person name="King R."/>
        </authorList>
    </citation>
    <scope>NUCLEOTIDE SEQUENCE</scope>
</reference>
<reference evidence="1" key="1">
    <citation type="submission" date="2021-12" db="EMBL/GenBank/DDBJ databases">
        <authorList>
            <person name="King R."/>
        </authorList>
    </citation>
    <scope>NUCLEOTIDE SEQUENCE</scope>
</reference>